<dbReference type="InterPro" id="IPR036388">
    <property type="entry name" value="WH-like_DNA-bd_sf"/>
</dbReference>
<dbReference type="InterPro" id="IPR000847">
    <property type="entry name" value="LysR_HTH_N"/>
</dbReference>
<dbReference type="PANTHER" id="PTHR30537">
    <property type="entry name" value="HTH-TYPE TRANSCRIPTIONAL REGULATOR"/>
    <property type="match status" value="1"/>
</dbReference>
<dbReference type="Proteomes" id="UP001144323">
    <property type="component" value="Unassembled WGS sequence"/>
</dbReference>
<dbReference type="PANTHER" id="PTHR30537:SF5">
    <property type="entry name" value="HTH-TYPE TRANSCRIPTIONAL ACTIVATOR TTDR-RELATED"/>
    <property type="match status" value="1"/>
</dbReference>
<gene>
    <name evidence="6" type="ORF">LMG27198_43110</name>
</gene>
<dbReference type="SUPFAM" id="SSF46785">
    <property type="entry name" value="Winged helix' DNA-binding domain"/>
    <property type="match status" value="1"/>
</dbReference>
<dbReference type="Pfam" id="PF00126">
    <property type="entry name" value="HTH_1"/>
    <property type="match status" value="1"/>
</dbReference>
<dbReference type="PROSITE" id="PS50931">
    <property type="entry name" value="HTH_LYSR"/>
    <property type="match status" value="1"/>
</dbReference>
<comment type="similarity">
    <text evidence="1">Belongs to the LysR transcriptional regulatory family.</text>
</comment>
<dbReference type="GO" id="GO:0006351">
    <property type="term" value="P:DNA-templated transcription"/>
    <property type="evidence" value="ECO:0007669"/>
    <property type="project" value="TreeGrafter"/>
</dbReference>
<accession>A0A9W6LUC7</accession>
<evidence type="ECO:0000313" key="7">
    <source>
        <dbReference type="Proteomes" id="UP001144323"/>
    </source>
</evidence>
<evidence type="ECO:0000256" key="3">
    <source>
        <dbReference type="ARBA" id="ARBA00023125"/>
    </source>
</evidence>
<evidence type="ECO:0000256" key="2">
    <source>
        <dbReference type="ARBA" id="ARBA00023015"/>
    </source>
</evidence>
<dbReference type="Gene3D" id="1.10.10.10">
    <property type="entry name" value="Winged helix-like DNA-binding domain superfamily/Winged helix DNA-binding domain"/>
    <property type="match status" value="1"/>
</dbReference>
<proteinExistence type="inferred from homology"/>
<dbReference type="Gene3D" id="3.40.190.290">
    <property type="match status" value="1"/>
</dbReference>
<keyword evidence="7" id="KW-1185">Reference proteome</keyword>
<organism evidence="6 7">
    <name type="scientific">Methylocystis echinoides</name>
    <dbReference type="NCBI Taxonomy" id="29468"/>
    <lineage>
        <taxon>Bacteria</taxon>
        <taxon>Pseudomonadati</taxon>
        <taxon>Pseudomonadota</taxon>
        <taxon>Alphaproteobacteria</taxon>
        <taxon>Hyphomicrobiales</taxon>
        <taxon>Methylocystaceae</taxon>
        <taxon>Methylocystis</taxon>
    </lineage>
</organism>
<keyword evidence="2" id="KW-0805">Transcription regulation</keyword>
<dbReference type="InterPro" id="IPR058163">
    <property type="entry name" value="LysR-type_TF_proteobact-type"/>
</dbReference>
<dbReference type="PRINTS" id="PR00039">
    <property type="entry name" value="HTHLYSR"/>
</dbReference>
<keyword evidence="3" id="KW-0238">DNA-binding</keyword>
<name>A0A9W6LUC7_9HYPH</name>
<dbReference type="FunFam" id="1.10.10.10:FF:000001">
    <property type="entry name" value="LysR family transcriptional regulator"/>
    <property type="match status" value="1"/>
</dbReference>
<dbReference type="InterPro" id="IPR036390">
    <property type="entry name" value="WH_DNA-bd_sf"/>
</dbReference>
<feature type="domain" description="HTH lysR-type" evidence="5">
    <location>
        <begin position="1"/>
        <end position="59"/>
    </location>
</feature>
<evidence type="ECO:0000256" key="1">
    <source>
        <dbReference type="ARBA" id="ARBA00009437"/>
    </source>
</evidence>
<dbReference type="AlphaFoldDB" id="A0A9W6LUC7"/>
<dbReference type="EMBL" id="BSEC01000003">
    <property type="protein sequence ID" value="GLI95319.1"/>
    <property type="molecule type" value="Genomic_DNA"/>
</dbReference>
<dbReference type="InterPro" id="IPR005119">
    <property type="entry name" value="LysR_subst-bd"/>
</dbReference>
<evidence type="ECO:0000313" key="6">
    <source>
        <dbReference type="EMBL" id="GLI95319.1"/>
    </source>
</evidence>
<keyword evidence="4" id="KW-0804">Transcription</keyword>
<evidence type="ECO:0000256" key="4">
    <source>
        <dbReference type="ARBA" id="ARBA00023163"/>
    </source>
</evidence>
<dbReference type="CDD" id="cd08471">
    <property type="entry name" value="PBP2_CrgA_like_2"/>
    <property type="match status" value="1"/>
</dbReference>
<comment type="caution">
    <text evidence="6">The sequence shown here is derived from an EMBL/GenBank/DDBJ whole genome shotgun (WGS) entry which is preliminary data.</text>
</comment>
<protein>
    <submittedName>
        <fullName evidence="6">Transcriptional regulator</fullName>
    </submittedName>
</protein>
<dbReference type="GO" id="GO:0003700">
    <property type="term" value="F:DNA-binding transcription factor activity"/>
    <property type="evidence" value="ECO:0007669"/>
    <property type="project" value="InterPro"/>
</dbReference>
<dbReference type="GO" id="GO:0043565">
    <property type="term" value="F:sequence-specific DNA binding"/>
    <property type="evidence" value="ECO:0007669"/>
    <property type="project" value="TreeGrafter"/>
</dbReference>
<dbReference type="Pfam" id="PF03466">
    <property type="entry name" value="LysR_substrate"/>
    <property type="match status" value="1"/>
</dbReference>
<evidence type="ECO:0000259" key="5">
    <source>
        <dbReference type="PROSITE" id="PS50931"/>
    </source>
</evidence>
<reference evidence="6" key="1">
    <citation type="journal article" date="2023" name="Int. J. Syst. Evol. Microbiol.">
        <title>Methylocystis iwaonis sp. nov., a type II methane-oxidizing bacterium from surface soil of a rice paddy field in Japan, and emended description of the genus Methylocystis (ex Whittenbury et al. 1970) Bowman et al. 1993.</title>
        <authorList>
            <person name="Kaise H."/>
            <person name="Sawadogo J.B."/>
            <person name="Alam M.S."/>
            <person name="Ueno C."/>
            <person name="Dianou D."/>
            <person name="Shinjo R."/>
            <person name="Asakawa S."/>
        </authorList>
    </citation>
    <scope>NUCLEOTIDE SEQUENCE</scope>
    <source>
        <strain evidence="6">LMG27198</strain>
    </source>
</reference>
<sequence>MDRLHELEVFVAVAEAGSFAKAGTRLRLSPPAVTRAISALEERLGARVFNRTTRSLTITDVGQRFLENARRILSDLDAAEKEAVGETAVPNGHLTVTASVTFGRTALGPVVCAFLNKHPRVTVSVLLLDRIANLVEEGIDVAVRIGPLPDSNLVGKKIGTVRRILVASPDYLRRRGTPKIPADLRLHSLIAFTGLMPNREWRFLDSEKGHSISFAPRLEINDAAMSIAAAEMGEGITVALSYMVADKIRDGRLAPVLEEFTPSPAPVNIVYPQSRLISPKMRAFVDFAAPRLRATLDSLTLPGANAKGRQADGL</sequence>
<dbReference type="SUPFAM" id="SSF53850">
    <property type="entry name" value="Periplasmic binding protein-like II"/>
    <property type="match status" value="1"/>
</dbReference>